<dbReference type="InterPro" id="IPR027357">
    <property type="entry name" value="DOCKER_dom"/>
</dbReference>
<dbReference type="Proteomes" id="UP000264840">
    <property type="component" value="Unplaced"/>
</dbReference>
<protein>
    <submittedName>
        <fullName evidence="6">Dedicator of cytokinesis 11</fullName>
    </submittedName>
</protein>
<dbReference type="Pfam" id="PF14429">
    <property type="entry name" value="DOCK-C2"/>
    <property type="match status" value="1"/>
</dbReference>
<dbReference type="InterPro" id="IPR046769">
    <property type="entry name" value="DOCKER_Lobe_A"/>
</dbReference>
<dbReference type="PROSITE" id="PS50003">
    <property type="entry name" value="PH_DOMAIN"/>
    <property type="match status" value="1"/>
</dbReference>
<dbReference type="GeneTree" id="ENSGT00940000155658"/>
<dbReference type="InterPro" id="IPR037809">
    <property type="entry name" value="C2_Dock-D"/>
</dbReference>
<evidence type="ECO:0000313" key="6">
    <source>
        <dbReference type="Ensembl" id="ENSHBUP00000007641.1"/>
    </source>
</evidence>
<feature type="domain" description="DOCKER" evidence="5">
    <location>
        <begin position="1463"/>
        <end position="1888"/>
    </location>
</feature>
<dbReference type="InterPro" id="IPR027007">
    <property type="entry name" value="C2_DOCK-type_domain"/>
</dbReference>
<dbReference type="SMART" id="SM00233">
    <property type="entry name" value="PH"/>
    <property type="match status" value="1"/>
</dbReference>
<evidence type="ECO:0000256" key="1">
    <source>
        <dbReference type="ARBA" id="ARBA00022658"/>
    </source>
</evidence>
<keyword evidence="1" id="KW-0344">Guanine-nucleotide releasing factor</keyword>
<dbReference type="GO" id="GO:0007264">
    <property type="term" value="P:small GTPase-mediated signal transduction"/>
    <property type="evidence" value="ECO:0007669"/>
    <property type="project" value="InterPro"/>
</dbReference>
<evidence type="ECO:0000256" key="2">
    <source>
        <dbReference type="PROSITE-ProRule" id="PRU00983"/>
    </source>
</evidence>
<evidence type="ECO:0000259" key="3">
    <source>
        <dbReference type="PROSITE" id="PS50003"/>
    </source>
</evidence>
<dbReference type="Gene3D" id="1.20.58.740">
    <property type="match status" value="1"/>
</dbReference>
<evidence type="ECO:0000259" key="4">
    <source>
        <dbReference type="PROSITE" id="PS51650"/>
    </source>
</evidence>
<dbReference type="GO" id="GO:0005085">
    <property type="term" value="F:guanyl-nucleotide exchange factor activity"/>
    <property type="evidence" value="ECO:0007669"/>
    <property type="project" value="UniProtKB-KW"/>
</dbReference>
<dbReference type="InterPro" id="IPR001849">
    <property type="entry name" value="PH_domain"/>
</dbReference>
<evidence type="ECO:0000259" key="5">
    <source>
        <dbReference type="PROSITE" id="PS51651"/>
    </source>
</evidence>
<dbReference type="CDD" id="cd13267">
    <property type="entry name" value="PH_DOCK-D"/>
    <property type="match status" value="1"/>
</dbReference>
<dbReference type="PANTHER" id="PTHR23317">
    <property type="entry name" value="DEDICATOR OF CYTOKINESIS DOCK"/>
    <property type="match status" value="1"/>
</dbReference>
<dbReference type="Pfam" id="PF20421">
    <property type="entry name" value="DHR-2_Lobe_C"/>
    <property type="match status" value="1"/>
</dbReference>
<dbReference type="Pfam" id="PF11878">
    <property type="entry name" value="DOCK_C-D_N"/>
    <property type="match status" value="1"/>
</dbReference>
<reference evidence="6" key="2">
    <citation type="submission" date="2025-09" db="UniProtKB">
        <authorList>
            <consortium name="Ensembl"/>
        </authorList>
    </citation>
    <scope>IDENTIFICATION</scope>
</reference>
<dbReference type="SUPFAM" id="SSF50729">
    <property type="entry name" value="PH domain-like"/>
    <property type="match status" value="1"/>
</dbReference>
<dbReference type="InterPro" id="IPR043162">
    <property type="entry name" value="DOCK_C_lobe_C"/>
</dbReference>
<dbReference type="InterPro" id="IPR021816">
    <property type="entry name" value="DOCK_C/D_N"/>
</dbReference>
<dbReference type="PROSITE" id="PS51651">
    <property type="entry name" value="DOCKER"/>
    <property type="match status" value="1"/>
</dbReference>
<dbReference type="InterPro" id="IPR026791">
    <property type="entry name" value="DOCK"/>
</dbReference>
<sequence>MSEVRKFTKRLSKPGTAAEVRQSVSEAVRTTVDLEQPKIIEPLDYEAVVFQRKAQIHSDPHRDLLLCPVDDVSESQISRQRRTVVPSVPQNAEREARSLFAKECIKMYNTDWHVINYKYEAYSGDFRMLPSKGLKTDKLPAHVFEIDEDAKDEDSASLCSQRGGILKQGWLQKANINSSLSVSMRVFKRRYFYLSQLPDGSYILNSYKDEKNCKETKGSIYLDSCIDVIQSPKMRRNGFELKMQDRYSHFLAADSEAEMEEWVATLKQALQSSTEAGQDRRNGAESLDCLAYIAAVCLQYTRETDQLSKMNRNEGRLKLSSLDPETQRLDFSGIEPDVKPFEERFGRRIVVSCHDLTFSLQGCVNEKGDGVLTNVEPFFISLALFDVSKSCKISADFHVELNPPSVREMLTDTSAQAKDPRKLPNQIPTTCLDCFISPSLLQGIFSVTNPHADIFLVARVEKVLQNGITHCAEPYMKTSDITKTAQKVLKAAKQTCQRLGQYRMPFAWAAKQVFKDAQGSLDMDGKFSPLYRQDSSKISTDDLIKLLADIRKPEKSKLQIIPGQLNVTIECVPPDFSNTVTSSYIPVKPFEDGCERVSVEIEEFLPEEAKYNYPFTTYKNQLYVYPLQLKYDNQKTFTKARNIAICIQFRDSDEEGAAPLKCIYGKPGDSLFTSSTYAAVLHHNQSPDFYDEVKIELPVHVHEKHHILFTFYHISCESSSKASSKKRDGVESLVGYSWMPLLKDGRMQSLEFQLPVAATLPAGYLSNVDPSGFSPEVRTHVASTIYPQDLHLHKFFQHCQLMRTASEGNPAELIKYLKCLHAMETHVIITFLPTVLMQLFEVLTAATKEAHEIAVNSLRVIIHIVSKCHEEGLEHYLRSFVKVSCRKHLTTHELLATAVTATLKQTADFNTSNKLLKYSWFFFETMAKSMAQYLQEENRMKMPRAQRFPESFHQALQSLVLSIMPHITIRHSEIPEEARCINLSLANFIKRCLTVMNRGFGFGLVNHYMCHFSPKDPKVLTEMKFDFLMTLCNHEHFIPLNLPMAFGRTKLQRVQGKSSLEFSLTEEYCRNHFLVGLLLREVADALQQAPEVRQQAVGILKNLLIKHAMDDRYTAFKTNLQSLDPNKPILVAGQPTQNGHVVRREDSRGSLFMDPGTPDNLVRRSVRLYSHSCVHFVFLPTDTLMAYWNKIKLQEQGLMLFLFLLPSCSCYYRYRSQEACVSKLFSSGGKSQTMPPMRCNRASLMQRLQLESVLHRNVNHYVLDILSLFTQCFKNQLLDSDGHNALMKKVFDVYLTFLKVGQSEAALRHVFAALRAFINKFPSVLFKGRVTLCEALCCEVLKCCVSKLASLRAEASALLYLLMRNNYEYTKRKTFLRTHLQIIIAVSQLISDVALTGSSRFQESLSIINNFANSDKAMKSTAFPSEVKGLTKRIRTVLMATAQMREHEKDPEMLLDLQYSLARSYASTPELRRTWLDSMARAHLKNGDLSEAAMCYVHVAALVAEYLNRKKLFPSGLAAFKKITFNIDEEAAMKEDAGMQDVYYTEEVLVEHLEVCVDALWKAERYEVITHIAKLVIPIYEKRHEYEKLSRLYETLHRAYNKIMEVIQSGRRLLGTYFRVAFYGQGFFEEEDGKEYIYKEPKLTGLSEISQRLLTLYGEKFGPENVKIVQDSNKVNPKDLDPKFAYIQVTFVKPHFEEKEAPEKKTDFEKCHNISRFVFETPYTLSGKKHGGNTFRKQTREEPANTFPYVKKRVEVVAEKQVELKPVDVAIDEMKARTAELIKLCSSQEVDMIQLQLKLQGCVSVQVNAGPMAYARAFLDDSKSNQSGNKKVKELKDVFRRFVEACSMALDINERLIKEDQFEYHEGLKTNFKEMVKELSDIIHEQVILFPRARLIRHLSVLGVGKSHSALI</sequence>
<dbReference type="Ensembl" id="ENSHBUT00000003312.1">
    <property type="protein sequence ID" value="ENSHBUP00000007641.1"/>
    <property type="gene ID" value="ENSHBUG00000009571.1"/>
</dbReference>
<comment type="similarity">
    <text evidence="2">Belongs to the DOCK family.</text>
</comment>
<dbReference type="PROSITE" id="PS51650">
    <property type="entry name" value="C2_DOCK"/>
    <property type="match status" value="1"/>
</dbReference>
<feature type="domain" description="PH" evidence="3">
    <location>
        <begin position="164"/>
        <end position="271"/>
    </location>
</feature>
<dbReference type="Gene3D" id="2.30.29.30">
    <property type="entry name" value="Pleckstrin-homology domain (PH domain)/Phosphotyrosine-binding domain (PTB)"/>
    <property type="match status" value="1"/>
</dbReference>
<dbReference type="FunFam" id="1.20.58.740:FF:000001">
    <property type="entry name" value="dedicator of cytokinesis protein 9 isoform X1"/>
    <property type="match status" value="1"/>
</dbReference>
<dbReference type="Pfam" id="PF00169">
    <property type="entry name" value="PH"/>
    <property type="match status" value="1"/>
</dbReference>
<dbReference type="PANTHER" id="PTHR23317:SF81">
    <property type="entry name" value="DEDICATOR OF CYTOKINESIS PROTEIN 11"/>
    <property type="match status" value="1"/>
</dbReference>
<dbReference type="InterPro" id="IPR046770">
    <property type="entry name" value="DOCKER_Lobe_B"/>
</dbReference>
<dbReference type="Gene3D" id="2.60.40.150">
    <property type="entry name" value="C2 domain"/>
    <property type="match status" value="1"/>
</dbReference>
<keyword evidence="7" id="KW-1185">Reference proteome</keyword>
<reference evidence="6" key="1">
    <citation type="submission" date="2025-08" db="UniProtKB">
        <authorList>
            <consortium name="Ensembl"/>
        </authorList>
    </citation>
    <scope>IDENTIFICATION</scope>
</reference>
<dbReference type="CDD" id="cd08697">
    <property type="entry name" value="C2_Dock-D"/>
    <property type="match status" value="1"/>
</dbReference>
<accession>A0A3Q3BW61</accession>
<dbReference type="Gene3D" id="1.25.40.410">
    <property type="match status" value="1"/>
</dbReference>
<dbReference type="InterPro" id="IPR011993">
    <property type="entry name" value="PH-like_dom_sf"/>
</dbReference>
<dbReference type="InterPro" id="IPR046773">
    <property type="entry name" value="DOCKER_Lobe_C"/>
</dbReference>
<organism evidence="6 7">
    <name type="scientific">Haplochromis burtoni</name>
    <name type="common">Burton's mouthbrooder</name>
    <name type="synonym">Chromis burtoni</name>
    <dbReference type="NCBI Taxonomy" id="8153"/>
    <lineage>
        <taxon>Eukaryota</taxon>
        <taxon>Metazoa</taxon>
        <taxon>Chordata</taxon>
        <taxon>Craniata</taxon>
        <taxon>Vertebrata</taxon>
        <taxon>Euteleostomi</taxon>
        <taxon>Actinopterygii</taxon>
        <taxon>Neopterygii</taxon>
        <taxon>Teleostei</taxon>
        <taxon>Neoteleostei</taxon>
        <taxon>Acanthomorphata</taxon>
        <taxon>Ovalentaria</taxon>
        <taxon>Cichlomorphae</taxon>
        <taxon>Cichliformes</taxon>
        <taxon>Cichlidae</taxon>
        <taxon>African cichlids</taxon>
        <taxon>Pseudocrenilabrinae</taxon>
        <taxon>Haplochromini</taxon>
        <taxon>Haplochromis</taxon>
    </lineage>
</organism>
<dbReference type="GO" id="GO:0051491">
    <property type="term" value="P:positive regulation of filopodium assembly"/>
    <property type="evidence" value="ECO:0007669"/>
    <property type="project" value="TreeGrafter"/>
</dbReference>
<name>A0A3Q3BW61_HAPBU</name>
<dbReference type="Pfam" id="PF06920">
    <property type="entry name" value="DHR-2_Lobe_A"/>
    <property type="match status" value="1"/>
</dbReference>
<proteinExistence type="inferred from homology"/>
<dbReference type="FunFam" id="1.25.40.410:FF:000001">
    <property type="entry name" value="dedicator of cytokinesis protein 9 isoform X2"/>
    <property type="match status" value="1"/>
</dbReference>
<feature type="domain" description="C2 DOCK-type" evidence="4">
    <location>
        <begin position="619"/>
        <end position="819"/>
    </location>
</feature>
<dbReference type="OMA" id="IAVCMEF"/>
<dbReference type="Pfam" id="PF20422">
    <property type="entry name" value="DHR-2_Lobe_B"/>
    <property type="match status" value="1"/>
</dbReference>
<evidence type="ECO:0000313" key="7">
    <source>
        <dbReference type="Proteomes" id="UP000264840"/>
    </source>
</evidence>
<dbReference type="InterPro" id="IPR043161">
    <property type="entry name" value="DOCK_C_lobe_A"/>
</dbReference>
<dbReference type="InterPro" id="IPR035892">
    <property type="entry name" value="C2_domain_sf"/>
</dbReference>